<sequence>MSALALSDLLQDFGKHPPRAGEATSASALRHNIIDSFIEPDPAPDQAEIIAEEVARAEAALAERLEQEHAEALNAEREHHAAEMDALARRLGEEAAATMSARLAEMEERISELTTTATARIVSGILSDTVLSRSLESLARSIREATADREAVRIKVSSPLSLFEALAEALPERAASFDHIEAPGFDLTVAIDEDIFETRLSEWSATLSEILS</sequence>
<feature type="coiled-coil region" evidence="1">
    <location>
        <begin position="55"/>
        <end position="155"/>
    </location>
</feature>
<dbReference type="OrthoDB" id="8276977at2"/>
<gene>
    <name evidence="2" type="ORF">C7I85_11660</name>
</gene>
<evidence type="ECO:0008006" key="4">
    <source>
        <dbReference type="Google" id="ProtNLM"/>
    </source>
</evidence>
<reference evidence="2 3" key="1">
    <citation type="submission" date="2018-03" db="EMBL/GenBank/DDBJ databases">
        <title>The draft genome of Mesorhizobium soli JCM 19897.</title>
        <authorList>
            <person name="Li L."/>
            <person name="Liu L."/>
            <person name="Liang L."/>
            <person name="Wang T."/>
            <person name="Zhang X."/>
        </authorList>
    </citation>
    <scope>NUCLEOTIDE SEQUENCE [LARGE SCALE GENOMIC DNA]</scope>
    <source>
        <strain evidence="2 3">JCM 19897</strain>
    </source>
</reference>
<evidence type="ECO:0000256" key="1">
    <source>
        <dbReference type="SAM" id="Coils"/>
    </source>
</evidence>
<organism evidence="2 3">
    <name type="scientific">Pseudaminobacter soli</name>
    <name type="common">ex Li et al. 2025</name>
    <dbReference type="NCBI Taxonomy" id="1295366"/>
    <lineage>
        <taxon>Bacteria</taxon>
        <taxon>Pseudomonadati</taxon>
        <taxon>Pseudomonadota</taxon>
        <taxon>Alphaproteobacteria</taxon>
        <taxon>Hyphomicrobiales</taxon>
        <taxon>Phyllobacteriaceae</taxon>
        <taxon>Pseudaminobacter</taxon>
    </lineage>
</organism>
<proteinExistence type="predicted"/>
<evidence type="ECO:0000313" key="2">
    <source>
        <dbReference type="EMBL" id="PSJ60696.1"/>
    </source>
</evidence>
<accession>A0A2P7SDV8</accession>
<protein>
    <recommendedName>
        <fullName evidence="4">Flagellar assembly protein FliH/Type III secretion system HrpE domain-containing protein</fullName>
    </recommendedName>
</protein>
<keyword evidence="1" id="KW-0175">Coiled coil</keyword>
<keyword evidence="3" id="KW-1185">Reference proteome</keyword>
<dbReference type="AlphaFoldDB" id="A0A2P7SDV8"/>
<name>A0A2P7SDV8_9HYPH</name>
<dbReference type="Proteomes" id="UP000240653">
    <property type="component" value="Unassembled WGS sequence"/>
</dbReference>
<dbReference type="RefSeq" id="WP_106724162.1">
    <property type="nucleotide sequence ID" value="NZ_PXYL01000005.1"/>
</dbReference>
<dbReference type="EMBL" id="PXYL01000005">
    <property type="protein sequence ID" value="PSJ60696.1"/>
    <property type="molecule type" value="Genomic_DNA"/>
</dbReference>
<evidence type="ECO:0000313" key="3">
    <source>
        <dbReference type="Proteomes" id="UP000240653"/>
    </source>
</evidence>
<comment type="caution">
    <text evidence="2">The sequence shown here is derived from an EMBL/GenBank/DDBJ whole genome shotgun (WGS) entry which is preliminary data.</text>
</comment>